<accession>A0A3B1DYX5</accession>
<feature type="domain" description="tRNA-guanine(15) transglycosylase-like" evidence="4">
    <location>
        <begin position="17"/>
        <end position="367"/>
    </location>
</feature>
<evidence type="ECO:0000259" key="4">
    <source>
        <dbReference type="Pfam" id="PF01702"/>
    </source>
</evidence>
<dbReference type="EMBL" id="UOGL01000656">
    <property type="protein sequence ID" value="VAX42453.1"/>
    <property type="molecule type" value="Genomic_DNA"/>
</dbReference>
<dbReference type="NCBIfam" id="TIGR00449">
    <property type="entry name" value="tgt_general"/>
    <property type="match status" value="1"/>
</dbReference>
<dbReference type="FunFam" id="3.20.20.105:FF:000001">
    <property type="entry name" value="Queuine tRNA-ribosyltransferase"/>
    <property type="match status" value="1"/>
</dbReference>
<reference evidence="5" key="1">
    <citation type="submission" date="2018-06" db="EMBL/GenBank/DDBJ databases">
        <authorList>
            <person name="Zhirakovskaya E."/>
        </authorList>
    </citation>
    <scope>NUCLEOTIDE SEQUENCE</scope>
</reference>
<dbReference type="SUPFAM" id="SSF51713">
    <property type="entry name" value="tRNA-guanine transglycosylase"/>
    <property type="match status" value="1"/>
</dbReference>
<gene>
    <name evidence="5" type="ORF">MNBD_PLANCTO02-3067</name>
</gene>
<dbReference type="PANTHER" id="PTHR46499">
    <property type="entry name" value="QUEUINE TRNA-RIBOSYLTRANSFERASE"/>
    <property type="match status" value="1"/>
</dbReference>
<dbReference type="Pfam" id="PF01702">
    <property type="entry name" value="TGT"/>
    <property type="match status" value="1"/>
</dbReference>
<dbReference type="GO" id="GO:0005829">
    <property type="term" value="C:cytosol"/>
    <property type="evidence" value="ECO:0007669"/>
    <property type="project" value="TreeGrafter"/>
</dbReference>
<dbReference type="InterPro" id="IPR004803">
    <property type="entry name" value="TGT"/>
</dbReference>
<dbReference type="AlphaFoldDB" id="A0A3B1DYX5"/>
<dbReference type="Gene3D" id="3.20.20.105">
    <property type="entry name" value="Queuine tRNA-ribosyltransferase-like"/>
    <property type="match status" value="1"/>
</dbReference>
<protein>
    <submittedName>
        <fullName evidence="5">Queuine tRNA-ribosyltransferase</fullName>
        <ecNumber evidence="5">2.4.2.29</ecNumber>
    </submittedName>
</protein>
<dbReference type="PANTHER" id="PTHR46499:SF1">
    <property type="entry name" value="QUEUINE TRNA-RIBOSYLTRANSFERASE"/>
    <property type="match status" value="1"/>
</dbReference>
<evidence type="ECO:0000256" key="2">
    <source>
        <dbReference type="ARBA" id="ARBA00022679"/>
    </source>
</evidence>
<evidence type="ECO:0000256" key="3">
    <source>
        <dbReference type="ARBA" id="ARBA00022694"/>
    </source>
</evidence>
<evidence type="ECO:0000256" key="1">
    <source>
        <dbReference type="ARBA" id="ARBA00022676"/>
    </source>
</evidence>
<evidence type="ECO:0000313" key="5">
    <source>
        <dbReference type="EMBL" id="VAX42453.1"/>
    </source>
</evidence>
<organism evidence="5">
    <name type="scientific">hydrothermal vent metagenome</name>
    <dbReference type="NCBI Taxonomy" id="652676"/>
    <lineage>
        <taxon>unclassified sequences</taxon>
        <taxon>metagenomes</taxon>
        <taxon>ecological metagenomes</taxon>
    </lineage>
</organism>
<dbReference type="HAMAP" id="MF_00168">
    <property type="entry name" value="Q_tRNA_Tgt"/>
    <property type="match status" value="1"/>
</dbReference>
<sequence length="377" mass="41990">MSAFQFELQNTHPTTLARAGVWKTPHGEVQTPAFMPVGTLGTVKGLLPDQLRATGAQMVLANTYHLALRPGEEVVKELGGLHSFMNWEGPILTDSGGFQVFSLAKLSQINDEGVSFRSHIDGSLLHLSPERATAIQEALGADCMMCFDECPPHDVDDEQMQNAVDRTTRWAKRCRDAQTRNDQALFGILQGGTNPAMRERSAKGLLPLDFPAYAIGGLSVGEKPAEMYDTLDFTVPMLPTDRPRYLMGVGTPVDLVEAVSRGIDLFDCVMPTRNGRNASAFTSEGRIKMRNLIHQKDQSPLDPQCDCVTCTQFSRGYLRHLFMAKEMLGPILLSLHNIAFYQTLMRNMRTAIIENRMEQFRNEQLTAWGYDCEETSL</sequence>
<dbReference type="GO" id="GO:0008616">
    <property type="term" value="P:tRNA queuosine(34) biosynthetic process"/>
    <property type="evidence" value="ECO:0007669"/>
    <property type="project" value="TreeGrafter"/>
</dbReference>
<dbReference type="GO" id="GO:0008479">
    <property type="term" value="F:tRNA-guanosine(34) queuine transglycosylase activity"/>
    <property type="evidence" value="ECO:0007669"/>
    <property type="project" value="InterPro"/>
</dbReference>
<dbReference type="EC" id="2.4.2.29" evidence="5"/>
<keyword evidence="2 5" id="KW-0808">Transferase</keyword>
<proteinExistence type="inferred from homology"/>
<dbReference type="NCBIfam" id="TIGR00430">
    <property type="entry name" value="Q_tRNA_tgt"/>
    <property type="match status" value="1"/>
</dbReference>
<name>A0A3B1DYX5_9ZZZZ</name>
<dbReference type="InterPro" id="IPR036511">
    <property type="entry name" value="TGT-like_sf"/>
</dbReference>
<dbReference type="InterPro" id="IPR050076">
    <property type="entry name" value="ArchSynthase1/Queuine_TRR"/>
</dbReference>
<dbReference type="InterPro" id="IPR002616">
    <property type="entry name" value="tRNA_ribo_trans-like"/>
</dbReference>
<keyword evidence="1 5" id="KW-0328">Glycosyltransferase</keyword>
<keyword evidence="3" id="KW-0819">tRNA processing</keyword>